<organism evidence="1 2">
    <name type="scientific">Clostridium saccharoperbutylacetonicum N1-4(HMT)</name>
    <dbReference type="NCBI Taxonomy" id="931276"/>
    <lineage>
        <taxon>Bacteria</taxon>
        <taxon>Bacillati</taxon>
        <taxon>Bacillota</taxon>
        <taxon>Clostridia</taxon>
        <taxon>Eubacteriales</taxon>
        <taxon>Clostridiaceae</taxon>
        <taxon>Clostridium</taxon>
    </lineage>
</organism>
<dbReference type="NCBIfam" id="TIGR04066">
    <property type="entry name" value="nat_prod_clost"/>
    <property type="match status" value="1"/>
</dbReference>
<dbReference type="EMBL" id="CP004121">
    <property type="protein sequence ID" value="AGF58799.1"/>
    <property type="molecule type" value="Genomic_DNA"/>
</dbReference>
<dbReference type="InterPro" id="IPR023823">
    <property type="entry name" value="CHP04066_peptide_maturation"/>
</dbReference>
<dbReference type="AlphaFoldDB" id="M1MLL2"/>
<dbReference type="HOGENOM" id="CLU_060727_0_0_9"/>
<gene>
    <name evidence="1" type="ORF">Cspa_c50460</name>
</gene>
<sequence>MKKLMIYPFDKEVTDIARYRENLKNYQLINVVSPKGWGLNGKDSNKLDGGKETGMIISEEFEDALKKCDAVFFSDTKKQSLFDTYLNKINMANGQNKEIVMTKELYKKLSLQENINVDVNFINTTMIDFSEFVIREFKHKLYKIDTPILGVFGVGDYCNKFDIQLGLRSKFEKDGYKVSQLGTKQYSELFGIYNLPEFLFASDMSMENKILNFNHYIHNIEINEEPDIIILGIPGGIMPLSNEYTNYFGELALIMSKAVPIDIGILSIYYTKEIEIKTLNDIKQYCKYALQCDVDYFNLANIKYERESSSGEVYFTTISNRKVMEFISEKKDIYKAHNLNLFSILDENSFVGGYECIISDLTEGIVQI</sequence>
<dbReference type="InterPro" id="IPR027417">
    <property type="entry name" value="P-loop_NTPase"/>
</dbReference>
<dbReference type="Proteomes" id="UP000011728">
    <property type="component" value="Chromosome"/>
</dbReference>
<name>M1MLL2_9CLOT</name>
<dbReference type="OrthoDB" id="5464925at2"/>
<evidence type="ECO:0000313" key="1">
    <source>
        <dbReference type="EMBL" id="AGF58799.1"/>
    </source>
</evidence>
<proteinExistence type="predicted"/>
<dbReference type="KEGG" id="csr:Cspa_c50460"/>
<evidence type="ECO:0000313" key="2">
    <source>
        <dbReference type="Proteomes" id="UP000011728"/>
    </source>
</evidence>
<dbReference type="STRING" id="36745.CLSAP_48050"/>
<protein>
    <submittedName>
        <fullName evidence="1">Peptide maturation system protein, TIGR04066 family</fullName>
    </submittedName>
</protein>
<dbReference type="eggNOG" id="ENOG5032TJA">
    <property type="taxonomic scope" value="Bacteria"/>
</dbReference>
<accession>M1MLL2</accession>
<reference evidence="1 2" key="1">
    <citation type="submission" date="2013-02" db="EMBL/GenBank/DDBJ databases">
        <title>Genome sequence of Clostridium saccharoperbutylacetonicum N1-4(HMT).</title>
        <authorList>
            <person name="Poehlein A."/>
            <person name="Daniel R."/>
        </authorList>
    </citation>
    <scope>NUCLEOTIDE SEQUENCE [LARGE SCALE GENOMIC DNA]</scope>
    <source>
        <strain evidence="2">N1-4(HMT)</strain>
    </source>
</reference>
<keyword evidence="2" id="KW-1185">Reference proteome</keyword>
<dbReference type="Gene3D" id="3.40.50.300">
    <property type="entry name" value="P-loop containing nucleotide triphosphate hydrolases"/>
    <property type="match status" value="1"/>
</dbReference>
<dbReference type="PATRIC" id="fig|931276.5.peg.5094"/>
<dbReference type="RefSeq" id="WP_015395107.1">
    <property type="nucleotide sequence ID" value="NC_020291.1"/>
</dbReference>